<gene>
    <name evidence="3" type="ORF">KAJ83_15885</name>
</gene>
<sequence length="448" mass="49595">MSDVGTAAAEPGHGVLPPTEHPLRYQLSNELHARPFEELTAPADIVLYAMVTGEGTAGDDRAHLTRLCDRFGINPPMAGANFFSADFGAFRLRWERHSEFTGYTVIRPRTGGAPFAEPAGNALPADWFEGLPGELLVATHLVLLSRDDPVPDQRTLERLFVPASLVTSLLAGGSAQVWTDLRIHPDGHNRILLRDLHMQNRKAGRVVQRLLEIATYRNVALLALPLARETSPRIARIDRALADLTAMMAETGAADSHDDGDLLERLTRQSAEIERLASETAYRFSAAKAYHALIETRLLELREEQIDGYQTIAEFLERRLGPAMRTCASVGDRLADLSRRATRAANLLRTRVDFALERQNQNLLHSMDRRAKLQLRLQQTVEGLSVAAISYYLIGLIGYATKALAKAGAPVDPTLATGVSVPFIVALLWVGMHRTRRMIQRRDEGREP</sequence>
<dbReference type="AlphaFoldDB" id="A0A8J7SAJ4"/>
<comment type="caution">
    <text evidence="3">The sequence shown here is derived from an EMBL/GenBank/DDBJ whole genome shotgun (WGS) entry which is preliminary data.</text>
</comment>
<dbReference type="Proteomes" id="UP000672602">
    <property type="component" value="Unassembled WGS sequence"/>
</dbReference>
<name>A0A8J7SAJ4_9PROT</name>
<reference evidence="3" key="1">
    <citation type="submission" date="2021-04" db="EMBL/GenBank/DDBJ databases">
        <authorList>
            <person name="Zhang D.-C."/>
        </authorList>
    </citation>
    <scope>NUCLEOTIDE SEQUENCE</scope>
    <source>
        <strain evidence="3">CGMCC 1.15697</strain>
    </source>
</reference>
<feature type="region of interest" description="Disordered" evidence="1">
    <location>
        <begin position="1"/>
        <end position="21"/>
    </location>
</feature>
<protein>
    <submittedName>
        <fullName evidence="3">DUF3422 domain-containing protein</fullName>
    </submittedName>
</protein>
<accession>A0A8J7SAJ4</accession>
<organism evidence="3 4">
    <name type="scientific">Marivibrio halodurans</name>
    <dbReference type="NCBI Taxonomy" id="2039722"/>
    <lineage>
        <taxon>Bacteria</taxon>
        <taxon>Pseudomonadati</taxon>
        <taxon>Pseudomonadota</taxon>
        <taxon>Alphaproteobacteria</taxon>
        <taxon>Rhodospirillales</taxon>
        <taxon>Rhodospirillaceae</taxon>
        <taxon>Marivibrio</taxon>
    </lineage>
</organism>
<dbReference type="Pfam" id="PF11902">
    <property type="entry name" value="DUF3422"/>
    <property type="match status" value="1"/>
</dbReference>
<keyword evidence="2" id="KW-1133">Transmembrane helix</keyword>
<dbReference type="RefSeq" id="WP_210683088.1">
    <property type="nucleotide sequence ID" value="NZ_JAGMWN010000008.1"/>
</dbReference>
<feature type="transmembrane region" description="Helical" evidence="2">
    <location>
        <begin position="380"/>
        <end position="401"/>
    </location>
</feature>
<keyword evidence="4" id="KW-1185">Reference proteome</keyword>
<evidence type="ECO:0000313" key="4">
    <source>
        <dbReference type="Proteomes" id="UP000672602"/>
    </source>
</evidence>
<evidence type="ECO:0000256" key="2">
    <source>
        <dbReference type="SAM" id="Phobius"/>
    </source>
</evidence>
<dbReference type="InterPro" id="IPR021830">
    <property type="entry name" value="DUF3422"/>
</dbReference>
<proteinExistence type="predicted"/>
<evidence type="ECO:0000313" key="3">
    <source>
        <dbReference type="EMBL" id="MBP5858502.1"/>
    </source>
</evidence>
<dbReference type="EMBL" id="JAGMWN010000008">
    <property type="protein sequence ID" value="MBP5858502.1"/>
    <property type="molecule type" value="Genomic_DNA"/>
</dbReference>
<keyword evidence="2" id="KW-0472">Membrane</keyword>
<evidence type="ECO:0000256" key="1">
    <source>
        <dbReference type="SAM" id="MobiDB-lite"/>
    </source>
</evidence>
<keyword evidence="2" id="KW-0812">Transmembrane</keyword>
<feature type="transmembrane region" description="Helical" evidence="2">
    <location>
        <begin position="413"/>
        <end position="432"/>
    </location>
</feature>